<sequence length="59" mass="7157">EKYYAETYGIVLDTACKDVNRLRFISYDPDIFHNTKSKTWNKIFKEENVKKHDKDFLCH</sequence>
<comment type="caution">
    <text evidence="1">The sequence shown here is derived from an EMBL/GenBank/DDBJ whole genome shotgun (WGS) entry which is preliminary data.</text>
</comment>
<accession>X1LJQ2</accession>
<name>X1LJQ2_9ZZZZ</name>
<evidence type="ECO:0000313" key="1">
    <source>
        <dbReference type="EMBL" id="GAI06051.1"/>
    </source>
</evidence>
<proteinExistence type="predicted"/>
<reference evidence="1" key="1">
    <citation type="journal article" date="2014" name="Front. Microbiol.">
        <title>High frequency of phylogenetically diverse reductive dehalogenase-homologous genes in deep subseafloor sedimentary metagenomes.</title>
        <authorList>
            <person name="Kawai M."/>
            <person name="Futagami T."/>
            <person name="Toyoda A."/>
            <person name="Takaki Y."/>
            <person name="Nishi S."/>
            <person name="Hori S."/>
            <person name="Arai W."/>
            <person name="Tsubouchi T."/>
            <person name="Morono Y."/>
            <person name="Uchiyama I."/>
            <person name="Ito T."/>
            <person name="Fujiyama A."/>
            <person name="Inagaki F."/>
            <person name="Takami H."/>
        </authorList>
    </citation>
    <scope>NUCLEOTIDE SEQUENCE</scope>
    <source>
        <strain evidence="1">Expedition CK06-06</strain>
    </source>
</reference>
<feature type="non-terminal residue" evidence="1">
    <location>
        <position position="1"/>
    </location>
</feature>
<dbReference type="EMBL" id="BARV01011287">
    <property type="protein sequence ID" value="GAI06051.1"/>
    <property type="molecule type" value="Genomic_DNA"/>
</dbReference>
<dbReference type="AlphaFoldDB" id="X1LJQ2"/>
<organism evidence="1">
    <name type="scientific">marine sediment metagenome</name>
    <dbReference type="NCBI Taxonomy" id="412755"/>
    <lineage>
        <taxon>unclassified sequences</taxon>
        <taxon>metagenomes</taxon>
        <taxon>ecological metagenomes</taxon>
    </lineage>
</organism>
<protein>
    <submittedName>
        <fullName evidence="1">Uncharacterized protein</fullName>
    </submittedName>
</protein>
<gene>
    <name evidence="1" type="ORF">S06H3_21478</name>
</gene>